<dbReference type="EMBL" id="DSDY01000103">
    <property type="protein sequence ID" value="HDS10634.1"/>
    <property type="molecule type" value="Genomic_DNA"/>
</dbReference>
<sequence length="78" mass="8580">METNGNGELIIAAKNPAHVLPRVIEGLYSRGVAVLEARAVEATLDDVFIKLTGRRISEDEHGRVKEVLSTRRAIRRGS</sequence>
<reference evidence="1" key="1">
    <citation type="journal article" date="2020" name="mSystems">
        <title>Genome- and Community-Level Interaction Insights into Carbon Utilization and Element Cycling Functions of Hydrothermarchaeota in Hydrothermal Sediment.</title>
        <authorList>
            <person name="Zhou Z."/>
            <person name="Liu Y."/>
            <person name="Xu W."/>
            <person name="Pan J."/>
            <person name="Luo Z.H."/>
            <person name="Li M."/>
        </authorList>
    </citation>
    <scope>NUCLEOTIDE SEQUENCE [LARGE SCALE GENOMIC DNA]</scope>
    <source>
        <strain evidence="1">SpSt-123</strain>
    </source>
</reference>
<name>A0A7C1E4K5_9CREN</name>
<evidence type="ECO:0000313" key="1">
    <source>
        <dbReference type="EMBL" id="HDS10634.1"/>
    </source>
</evidence>
<proteinExistence type="predicted"/>
<protein>
    <recommendedName>
        <fullName evidence="2">DUF4162 domain-containing protein</fullName>
    </recommendedName>
</protein>
<evidence type="ECO:0008006" key="2">
    <source>
        <dbReference type="Google" id="ProtNLM"/>
    </source>
</evidence>
<accession>A0A7C1E4K5</accession>
<comment type="caution">
    <text evidence="1">The sequence shown here is derived from an EMBL/GenBank/DDBJ whole genome shotgun (WGS) entry which is preliminary data.</text>
</comment>
<gene>
    <name evidence="1" type="ORF">ENO04_03310</name>
</gene>
<organism evidence="1">
    <name type="scientific">Fervidicoccus fontis</name>
    <dbReference type="NCBI Taxonomy" id="683846"/>
    <lineage>
        <taxon>Archaea</taxon>
        <taxon>Thermoproteota</taxon>
        <taxon>Thermoprotei</taxon>
        <taxon>Fervidicoccales</taxon>
        <taxon>Fervidicoccaceae</taxon>
        <taxon>Fervidicoccus</taxon>
    </lineage>
</organism>
<dbReference type="AlphaFoldDB" id="A0A7C1E4K5"/>